<dbReference type="AlphaFoldDB" id="A0A9X6RNX1"/>
<protein>
    <submittedName>
        <fullName evidence="1">Uncharacterized protein</fullName>
    </submittedName>
</protein>
<sequence length="48" mass="5417">MAFKCLASLSSLCCCGKAMKNMQTLTYEEQVDETIEELDPTHYRPGET</sequence>
<name>A0A9X6RNX1_HYPEX</name>
<gene>
    <name evidence="1" type="ORF">BV898_18872</name>
</gene>
<accession>A0A9X6RNX1</accession>
<evidence type="ECO:0000313" key="2">
    <source>
        <dbReference type="Proteomes" id="UP000192578"/>
    </source>
</evidence>
<keyword evidence="2" id="KW-1185">Reference proteome</keyword>
<dbReference type="Proteomes" id="UP000192578">
    <property type="component" value="Unassembled WGS sequence"/>
</dbReference>
<proteinExistence type="predicted"/>
<dbReference type="EMBL" id="MTYJ01000410">
    <property type="protein sequence ID" value="OWA54470.1"/>
    <property type="molecule type" value="Genomic_DNA"/>
</dbReference>
<organism evidence="1 2">
    <name type="scientific">Hypsibius exemplaris</name>
    <name type="common">Freshwater tardigrade</name>
    <dbReference type="NCBI Taxonomy" id="2072580"/>
    <lineage>
        <taxon>Eukaryota</taxon>
        <taxon>Metazoa</taxon>
        <taxon>Ecdysozoa</taxon>
        <taxon>Tardigrada</taxon>
        <taxon>Eutardigrada</taxon>
        <taxon>Parachela</taxon>
        <taxon>Hypsibioidea</taxon>
        <taxon>Hypsibiidae</taxon>
        <taxon>Hypsibius</taxon>
    </lineage>
</organism>
<evidence type="ECO:0000313" key="1">
    <source>
        <dbReference type="EMBL" id="OWA54470.1"/>
    </source>
</evidence>
<comment type="caution">
    <text evidence="1">The sequence shown here is derived from an EMBL/GenBank/DDBJ whole genome shotgun (WGS) entry which is preliminary data.</text>
</comment>
<feature type="non-terminal residue" evidence="1">
    <location>
        <position position="48"/>
    </location>
</feature>
<reference evidence="2" key="1">
    <citation type="submission" date="2017-01" db="EMBL/GenBank/DDBJ databases">
        <title>Comparative genomics of anhydrobiosis in the tardigrade Hypsibius dujardini.</title>
        <authorList>
            <person name="Yoshida Y."/>
            <person name="Koutsovoulos G."/>
            <person name="Laetsch D."/>
            <person name="Stevens L."/>
            <person name="Kumar S."/>
            <person name="Horikawa D."/>
            <person name="Ishino K."/>
            <person name="Komine S."/>
            <person name="Tomita M."/>
            <person name="Blaxter M."/>
            <person name="Arakawa K."/>
        </authorList>
    </citation>
    <scope>NUCLEOTIDE SEQUENCE [LARGE SCALE GENOMIC DNA]</scope>
    <source>
        <strain evidence="2">Z151</strain>
    </source>
</reference>